<dbReference type="GO" id="GO:0016740">
    <property type="term" value="F:transferase activity"/>
    <property type="evidence" value="ECO:0007669"/>
    <property type="project" value="UniProtKB-KW"/>
</dbReference>
<sequence>MVTLLSRSRRHVGLLVAGLFGFLLVSNLIPDPLASGQWRVPIPESFTWSQTLNYKFRNIGIYLQDNFGFRATLPILRRDLREVLGSPDSRPFYTGRDGQLFWGREQTPAQSAGALVRTANVERFVTMVGEMQRVLAPRGTRVVVAIPPNAQSVEVEALPNWYDALNYPTTEYDLALAGLKAEGVTTVDLRAVLKASARPRYLMTDTHWNSRSSVLSFNAVMVAAGHPDWQVDPAAVLGPPIPAARGDLLRTTRLPSKPESEEPFAIKDRAAPARFDPALVHHNEHAAFKSLAYDYAPTGQRVLILGDSFTGGSWPRLFLNADVSVVAWIHESRRVTGSCDFNFDDVKAFAPDLIIMARTERFFPCYGDDWPVGLPRPWFHAVPKNVAP</sequence>
<evidence type="ECO:0000256" key="4">
    <source>
        <dbReference type="ARBA" id="ARBA00022729"/>
    </source>
</evidence>
<dbReference type="OrthoDB" id="5243588at2"/>
<protein>
    <recommendedName>
        <fullName evidence="7">AlgX/AlgJ SGNH hydrolase-like domain-containing protein</fullName>
    </recommendedName>
</protein>
<dbReference type="InterPro" id="IPR031811">
    <property type="entry name" value="ALGX/ALGJ_SGNH-like"/>
</dbReference>
<evidence type="ECO:0000256" key="5">
    <source>
        <dbReference type="ARBA" id="ARBA00022764"/>
    </source>
</evidence>
<keyword evidence="4" id="KW-0732">Signal</keyword>
<evidence type="ECO:0000259" key="7">
    <source>
        <dbReference type="Pfam" id="PF16822"/>
    </source>
</evidence>
<evidence type="ECO:0000256" key="2">
    <source>
        <dbReference type="ARBA" id="ARBA00005182"/>
    </source>
</evidence>
<comment type="subcellular location">
    <subcellularLocation>
        <location evidence="1">Periplasm</location>
    </subcellularLocation>
</comment>
<feature type="domain" description="AlgX/AlgJ SGNH hydrolase-like" evidence="7">
    <location>
        <begin position="94"/>
        <end position="261"/>
    </location>
</feature>
<evidence type="ECO:0000256" key="1">
    <source>
        <dbReference type="ARBA" id="ARBA00004418"/>
    </source>
</evidence>
<dbReference type="Proteomes" id="UP000305131">
    <property type="component" value="Unassembled WGS sequence"/>
</dbReference>
<keyword evidence="3" id="KW-0808">Transferase</keyword>
<dbReference type="EMBL" id="VAUP01000015">
    <property type="protein sequence ID" value="TLX43763.1"/>
    <property type="molecule type" value="Genomic_DNA"/>
</dbReference>
<reference evidence="8 9" key="1">
    <citation type="submission" date="2019-05" db="EMBL/GenBank/DDBJ databases">
        <authorList>
            <person name="Zhou X."/>
        </authorList>
    </citation>
    <scope>NUCLEOTIDE SEQUENCE [LARGE SCALE GENOMIC DNA]</scope>
    <source>
        <strain evidence="8 9">DSM 432</strain>
    </source>
</reference>
<evidence type="ECO:0000313" key="9">
    <source>
        <dbReference type="Proteomes" id="UP000305131"/>
    </source>
</evidence>
<evidence type="ECO:0000313" key="8">
    <source>
        <dbReference type="EMBL" id="TLX43763.1"/>
    </source>
</evidence>
<comment type="caution">
    <text evidence="8">The sequence shown here is derived from an EMBL/GenBank/DDBJ whole genome shotgun (WGS) entry which is preliminary data.</text>
</comment>
<comment type="pathway">
    <text evidence="2">Glycan biosynthesis; alginate biosynthesis.</text>
</comment>
<dbReference type="GO" id="GO:0042597">
    <property type="term" value="C:periplasmic space"/>
    <property type="evidence" value="ECO:0007669"/>
    <property type="project" value="UniProtKB-SubCell"/>
</dbReference>
<keyword evidence="5" id="KW-0574">Periplasm</keyword>
<dbReference type="UniPathway" id="UPA00286"/>
<organism evidence="8 9">
    <name type="scientific">Xanthobacter autotrophicus</name>
    <dbReference type="NCBI Taxonomy" id="280"/>
    <lineage>
        <taxon>Bacteria</taxon>
        <taxon>Pseudomonadati</taxon>
        <taxon>Pseudomonadota</taxon>
        <taxon>Alphaproteobacteria</taxon>
        <taxon>Hyphomicrobiales</taxon>
        <taxon>Xanthobacteraceae</taxon>
        <taxon>Xanthobacter</taxon>
    </lineage>
</organism>
<proteinExistence type="predicted"/>
<dbReference type="GO" id="GO:0042121">
    <property type="term" value="P:alginic acid biosynthetic process"/>
    <property type="evidence" value="ECO:0007669"/>
    <property type="project" value="UniProtKB-UniPathway"/>
</dbReference>
<gene>
    <name evidence="8" type="ORF">FBQ73_06555</name>
</gene>
<name>A0A6C1KWC1_XANAU</name>
<dbReference type="Pfam" id="PF16822">
    <property type="entry name" value="ALGX"/>
    <property type="match status" value="1"/>
</dbReference>
<evidence type="ECO:0000256" key="6">
    <source>
        <dbReference type="ARBA" id="ARBA00022841"/>
    </source>
</evidence>
<dbReference type="AlphaFoldDB" id="A0A6C1KWC1"/>
<evidence type="ECO:0000256" key="3">
    <source>
        <dbReference type="ARBA" id="ARBA00022679"/>
    </source>
</evidence>
<accession>A0A6C1KWC1</accession>
<keyword evidence="6" id="KW-0016">Alginate biosynthesis</keyword>